<dbReference type="EMBL" id="QEQF01000004">
    <property type="protein sequence ID" value="RDF10493.1"/>
    <property type="molecule type" value="Genomic_DNA"/>
</dbReference>
<gene>
    <name evidence="1" type="ORF">DPV92_05715</name>
</gene>
<evidence type="ECO:0000313" key="1">
    <source>
        <dbReference type="EMBL" id="RDF10493.1"/>
    </source>
</evidence>
<evidence type="ECO:0008006" key="3">
    <source>
        <dbReference type="Google" id="ProtNLM"/>
    </source>
</evidence>
<proteinExistence type="predicted"/>
<accession>A0A369ZNH3</accession>
<dbReference type="REBASE" id="299760">
    <property type="entry name" value="Hpa6342ORF5720P"/>
</dbReference>
<dbReference type="STRING" id="736.B0184_00240"/>
<protein>
    <recommendedName>
        <fullName evidence="3">Restriction endonuclease</fullName>
    </recommendedName>
</protein>
<comment type="caution">
    <text evidence="1">The sequence shown here is derived from an EMBL/GenBank/DDBJ whole genome shotgun (WGS) entry which is preliminary data.</text>
</comment>
<dbReference type="RefSeq" id="WP_111354057.1">
    <property type="nucleotide sequence ID" value="NZ_QEQF01000004.1"/>
</dbReference>
<evidence type="ECO:0000313" key="2">
    <source>
        <dbReference type="Proteomes" id="UP000253945"/>
    </source>
</evidence>
<name>A0A369ZNH3_9PAST</name>
<sequence>MELSELKNRIISSFSGSEKDLMDVLQMIEDDGAVYPFNEYEHLIISLIEKKGLTYEQYIDIRTEYINSNPNLWIFEISAPRDFGEKFAQTYVKGKSNKLLSPSKKLDADFKGEYDLWLDGIKIEVKASRAVDSDSDGPLYIKALSSNTHKRFLMNFQQLKPQCCDVFIWLAVFRDEIILWVLNSDEVASHKSFSKGHHRGNYGNEGQLHIKNDNINLFDEYKLSDNDIEKAIKDAVARKGKS</sequence>
<dbReference type="AlphaFoldDB" id="A0A369ZNH3"/>
<keyword evidence="2" id="KW-1185">Reference proteome</keyword>
<dbReference type="Proteomes" id="UP000253945">
    <property type="component" value="Unassembled WGS sequence"/>
</dbReference>
<reference evidence="1 2" key="1">
    <citation type="submission" date="2018-05" db="EMBL/GenBank/DDBJ databases">
        <title>Draft Genome Sequences for a Diverse set of 7 Haemophilus Species.</title>
        <authorList>
            <person name="Nichols M."/>
            <person name="Topaz N."/>
            <person name="Wang X."/>
            <person name="Wang X."/>
            <person name="Boxrud D."/>
        </authorList>
    </citation>
    <scope>NUCLEOTIDE SEQUENCE [LARGE SCALE GENOMIC DNA]</scope>
    <source>
        <strain evidence="1 2">C2014016342</strain>
    </source>
</reference>
<organism evidence="1 2">
    <name type="scientific">Haemophilus paraphrohaemolyticus</name>
    <dbReference type="NCBI Taxonomy" id="736"/>
    <lineage>
        <taxon>Bacteria</taxon>
        <taxon>Pseudomonadati</taxon>
        <taxon>Pseudomonadota</taxon>
        <taxon>Gammaproteobacteria</taxon>
        <taxon>Pasteurellales</taxon>
        <taxon>Pasteurellaceae</taxon>
        <taxon>Haemophilus</taxon>
    </lineage>
</organism>